<accession>A0A1H3M0V0</accession>
<name>A0A1H3M0V0_9ACTN</name>
<proteinExistence type="predicted"/>
<gene>
    <name evidence="1" type="ORF">SAMN05421684_1090</name>
</gene>
<organism evidence="1 2">
    <name type="scientific">Asanoa ishikariensis</name>
    <dbReference type="NCBI Taxonomy" id="137265"/>
    <lineage>
        <taxon>Bacteria</taxon>
        <taxon>Bacillati</taxon>
        <taxon>Actinomycetota</taxon>
        <taxon>Actinomycetes</taxon>
        <taxon>Micromonosporales</taxon>
        <taxon>Micromonosporaceae</taxon>
        <taxon>Asanoa</taxon>
    </lineage>
</organism>
<evidence type="ECO:0000313" key="2">
    <source>
        <dbReference type="Proteomes" id="UP000199632"/>
    </source>
</evidence>
<sequence>MGATRSTGADRIPAVRPVPPPSVARVLLGRVLAAWRSPDWRPPRQWRPTCVLTALAVLALCGYGTYLVAGDDPPVAGAEATGQPAAATVLRELTSRADDPRPLTAGEVFPGSVVVAGPTGARYRVLRVQTLERCAGAAEGEVVPLLEAAGCNQVVRATLRSPDGDYAVTAGLLNLSDADGAETVRGGIKSLLDAESGRLRGLPAGSGTGGLARDTAQLGWHARGHFLAYAVIARTDGGKIYPDDPTARQVLSDLIEQHLRTRVLDRRAAGS</sequence>
<dbReference type="STRING" id="137265.SAMN05421684_1090"/>
<evidence type="ECO:0000313" key="1">
    <source>
        <dbReference type="EMBL" id="SDY69888.1"/>
    </source>
</evidence>
<keyword evidence="2" id="KW-1185">Reference proteome</keyword>
<reference evidence="2" key="1">
    <citation type="submission" date="2016-10" db="EMBL/GenBank/DDBJ databases">
        <authorList>
            <person name="Varghese N."/>
            <person name="Submissions S."/>
        </authorList>
    </citation>
    <scope>NUCLEOTIDE SEQUENCE [LARGE SCALE GENOMIC DNA]</scope>
    <source>
        <strain evidence="2">DSM 44718</strain>
    </source>
</reference>
<protein>
    <submittedName>
        <fullName evidence="1">Uncharacterized protein</fullName>
    </submittedName>
</protein>
<dbReference type="AlphaFoldDB" id="A0A1H3M0V0"/>
<dbReference type="Proteomes" id="UP000199632">
    <property type="component" value="Unassembled WGS sequence"/>
</dbReference>
<dbReference type="EMBL" id="FNQB01000001">
    <property type="protein sequence ID" value="SDY69888.1"/>
    <property type="molecule type" value="Genomic_DNA"/>
</dbReference>